<proteinExistence type="predicted"/>
<reference evidence="2" key="1">
    <citation type="submission" date="2020-12" db="EMBL/GenBank/DDBJ databases">
        <title>Desulfobium dissulfuricans gen. nov., sp. nov., a novel mesophilic, sulfate-reducing bacterium isolated from a deep-sea hydrothermal vent.</title>
        <authorList>
            <person name="Hashimoto Y."/>
            <person name="Tame A."/>
            <person name="Sawayama S."/>
            <person name="Miyazaki J."/>
            <person name="Takai K."/>
            <person name="Nakagawa S."/>
        </authorList>
    </citation>
    <scope>NUCLEOTIDE SEQUENCE</scope>
    <source>
        <strain evidence="2">GF1</strain>
    </source>
</reference>
<dbReference type="Proteomes" id="UP001063350">
    <property type="component" value="Chromosome"/>
</dbReference>
<accession>A0A915XK78</accession>
<keyword evidence="1" id="KW-0472">Membrane</keyword>
<feature type="transmembrane region" description="Helical" evidence="1">
    <location>
        <begin position="6"/>
        <end position="26"/>
    </location>
</feature>
<name>A0A915XK78_9BACT</name>
<evidence type="ECO:0000256" key="1">
    <source>
        <dbReference type="SAM" id="Phobius"/>
    </source>
</evidence>
<dbReference type="RefSeq" id="WP_267928719.1">
    <property type="nucleotide sequence ID" value="NZ_AP024233.1"/>
</dbReference>
<sequence length="115" mass="13142">MTDLKTALSGMLVIVFILAGLDYIILSLSTSLSSFKTARHYGKAKHFFSIRNTYSKDSFEYQYYSLMYRKHLSDAVSGGGLSGKSRDFSFGSPDYFHPDSIEWDSDRLEDHSRFL</sequence>
<gene>
    <name evidence="2" type="ORF">GF1_11940</name>
</gene>
<protein>
    <submittedName>
        <fullName evidence="2">Uncharacterized protein</fullName>
    </submittedName>
</protein>
<dbReference type="AlphaFoldDB" id="A0A915XK78"/>
<dbReference type="KEGG" id="ddu:GF1_11940"/>
<organism evidence="2 3">
    <name type="scientific">Desulfolithobacter dissulfuricans</name>
    <dbReference type="NCBI Taxonomy" id="2795293"/>
    <lineage>
        <taxon>Bacteria</taxon>
        <taxon>Pseudomonadati</taxon>
        <taxon>Thermodesulfobacteriota</taxon>
        <taxon>Desulfobulbia</taxon>
        <taxon>Desulfobulbales</taxon>
        <taxon>Desulfobulbaceae</taxon>
        <taxon>Desulfolithobacter</taxon>
    </lineage>
</organism>
<dbReference type="EMBL" id="AP024233">
    <property type="protein sequence ID" value="BCO08818.1"/>
    <property type="molecule type" value="Genomic_DNA"/>
</dbReference>
<evidence type="ECO:0000313" key="2">
    <source>
        <dbReference type="EMBL" id="BCO08818.1"/>
    </source>
</evidence>
<keyword evidence="1" id="KW-1133">Transmembrane helix</keyword>
<evidence type="ECO:0000313" key="3">
    <source>
        <dbReference type="Proteomes" id="UP001063350"/>
    </source>
</evidence>
<keyword evidence="1" id="KW-0812">Transmembrane</keyword>
<keyword evidence="3" id="KW-1185">Reference proteome</keyword>